<dbReference type="SUPFAM" id="SSF55073">
    <property type="entry name" value="Nucleotide cyclase"/>
    <property type="match status" value="1"/>
</dbReference>
<keyword evidence="4" id="KW-1133">Transmembrane helix</keyword>
<keyword evidence="4" id="KW-0812">Transmembrane</keyword>
<dbReference type="RefSeq" id="WP_106990939.1">
    <property type="nucleotide sequence ID" value="NZ_JAVEVW010000010.1"/>
</dbReference>
<comment type="cofactor">
    <cofactor evidence="1">
        <name>Mg(2+)</name>
        <dbReference type="ChEBI" id="CHEBI:18420"/>
    </cofactor>
</comment>
<dbReference type="InterPro" id="IPR000160">
    <property type="entry name" value="GGDEF_dom"/>
</dbReference>
<dbReference type="SMART" id="SM00267">
    <property type="entry name" value="GGDEF"/>
    <property type="match status" value="1"/>
</dbReference>
<feature type="transmembrane region" description="Helical" evidence="4">
    <location>
        <begin position="123"/>
        <end position="141"/>
    </location>
</feature>
<evidence type="ECO:0000256" key="2">
    <source>
        <dbReference type="ARBA" id="ARBA00012528"/>
    </source>
</evidence>
<dbReference type="EC" id="2.7.7.65" evidence="2"/>
<evidence type="ECO:0000256" key="1">
    <source>
        <dbReference type="ARBA" id="ARBA00001946"/>
    </source>
</evidence>
<dbReference type="PANTHER" id="PTHR45138:SF9">
    <property type="entry name" value="DIGUANYLATE CYCLASE DGCM-RELATED"/>
    <property type="match status" value="1"/>
</dbReference>
<gene>
    <name evidence="6" type="ORF">C6N40_10315</name>
</gene>
<dbReference type="InterPro" id="IPR029787">
    <property type="entry name" value="Nucleotide_cyclase"/>
</dbReference>
<dbReference type="PANTHER" id="PTHR45138">
    <property type="entry name" value="REGULATORY COMPONENTS OF SENSORY TRANSDUCTION SYSTEM"/>
    <property type="match status" value="1"/>
</dbReference>
<dbReference type="NCBIfam" id="TIGR00254">
    <property type="entry name" value="GGDEF"/>
    <property type="match status" value="1"/>
</dbReference>
<comment type="caution">
    <text evidence="6">The sequence shown here is derived from an EMBL/GenBank/DDBJ whole genome shotgun (WGS) entry which is preliminary data.</text>
</comment>
<name>A0A2P6M7C3_9GAMM</name>
<keyword evidence="4" id="KW-0472">Membrane</keyword>
<evidence type="ECO:0000256" key="4">
    <source>
        <dbReference type="SAM" id="Phobius"/>
    </source>
</evidence>
<feature type="domain" description="GGDEF" evidence="5">
    <location>
        <begin position="255"/>
        <end position="387"/>
    </location>
</feature>
<feature type="transmembrane region" description="Helical" evidence="4">
    <location>
        <begin position="96"/>
        <end position="117"/>
    </location>
</feature>
<dbReference type="EMBL" id="PVLF01000016">
    <property type="protein sequence ID" value="PRH81882.1"/>
    <property type="molecule type" value="Genomic_DNA"/>
</dbReference>
<dbReference type="Proteomes" id="UP000241736">
    <property type="component" value="Unassembled WGS sequence"/>
</dbReference>
<dbReference type="OrthoDB" id="9803824at2"/>
<reference evidence="6 7" key="1">
    <citation type="submission" date="2018-03" db="EMBL/GenBank/DDBJ databases">
        <title>Arenimonas caeni sp. nov., isolated from activated sludge.</title>
        <authorList>
            <person name="Liu H."/>
        </authorList>
    </citation>
    <scope>NUCLEOTIDE SEQUENCE [LARGE SCALE GENOMIC DNA]</scope>
    <source>
        <strain evidence="7">z29</strain>
    </source>
</reference>
<evidence type="ECO:0000259" key="5">
    <source>
        <dbReference type="PROSITE" id="PS50887"/>
    </source>
</evidence>
<protein>
    <recommendedName>
        <fullName evidence="2">diguanylate cyclase</fullName>
        <ecNumber evidence="2">2.7.7.65</ecNumber>
    </recommendedName>
</protein>
<comment type="catalytic activity">
    <reaction evidence="3">
        <text>2 GTP = 3',3'-c-di-GMP + 2 diphosphate</text>
        <dbReference type="Rhea" id="RHEA:24898"/>
        <dbReference type="ChEBI" id="CHEBI:33019"/>
        <dbReference type="ChEBI" id="CHEBI:37565"/>
        <dbReference type="ChEBI" id="CHEBI:58805"/>
        <dbReference type="EC" id="2.7.7.65"/>
    </reaction>
</comment>
<dbReference type="InterPro" id="IPR050469">
    <property type="entry name" value="Diguanylate_Cyclase"/>
</dbReference>
<feature type="transmembrane region" description="Helical" evidence="4">
    <location>
        <begin position="192"/>
        <end position="212"/>
    </location>
</feature>
<dbReference type="PROSITE" id="PS50887">
    <property type="entry name" value="GGDEF"/>
    <property type="match status" value="1"/>
</dbReference>
<feature type="transmembrane region" description="Helical" evidence="4">
    <location>
        <begin position="50"/>
        <end position="76"/>
    </location>
</feature>
<dbReference type="AlphaFoldDB" id="A0A2P6M7C3"/>
<proteinExistence type="predicted"/>
<dbReference type="FunFam" id="3.30.70.270:FF:000001">
    <property type="entry name" value="Diguanylate cyclase domain protein"/>
    <property type="match status" value="1"/>
</dbReference>
<evidence type="ECO:0000313" key="6">
    <source>
        <dbReference type="EMBL" id="PRH81882.1"/>
    </source>
</evidence>
<evidence type="ECO:0000313" key="7">
    <source>
        <dbReference type="Proteomes" id="UP000241736"/>
    </source>
</evidence>
<accession>A0A2P6M7C3</accession>
<dbReference type="InterPro" id="IPR043128">
    <property type="entry name" value="Rev_trsase/Diguanyl_cyclase"/>
</dbReference>
<dbReference type="GO" id="GO:0052621">
    <property type="term" value="F:diguanylate cyclase activity"/>
    <property type="evidence" value="ECO:0007669"/>
    <property type="project" value="UniProtKB-EC"/>
</dbReference>
<dbReference type="CDD" id="cd01949">
    <property type="entry name" value="GGDEF"/>
    <property type="match status" value="1"/>
</dbReference>
<organism evidence="6 7">
    <name type="scientific">Arenimonas caeni</name>
    <dbReference type="NCBI Taxonomy" id="2058085"/>
    <lineage>
        <taxon>Bacteria</taxon>
        <taxon>Pseudomonadati</taxon>
        <taxon>Pseudomonadota</taxon>
        <taxon>Gammaproteobacteria</taxon>
        <taxon>Lysobacterales</taxon>
        <taxon>Lysobacteraceae</taxon>
        <taxon>Arenimonas</taxon>
    </lineage>
</organism>
<dbReference type="Pfam" id="PF00990">
    <property type="entry name" value="GGDEF"/>
    <property type="match status" value="1"/>
</dbReference>
<dbReference type="Gene3D" id="3.30.70.270">
    <property type="match status" value="1"/>
</dbReference>
<evidence type="ECO:0000256" key="3">
    <source>
        <dbReference type="ARBA" id="ARBA00034247"/>
    </source>
</evidence>
<keyword evidence="7" id="KW-1185">Reference proteome</keyword>
<sequence>MDLDVKSIMLVGVLLSLFTVLLLAQASQGFPPERRRHLRLWTVGLLMQPVAWSLLAATGSLPEVFSLTVGNGLLLLGFAEMARAMRGFVGLPERRLAYWLLIVVTVLLIALFAGVWPHYSARVVVNALCAAVLVGSIALALRPSFRRGGFTAARLTGAFAAFGVVVLAWRFTTHVLEPRVAGNLLDAGPADFAVVTYACVGVVFLSLGFVLMHTERAYEDLRKLASLDPLTGVLTRSGLAENGHRLLSEARRYRRPLAVLLMDMDQFKQVNDSLGHAAGDAVLRHLAERARRVLRGEDVLGRLGGDEFVAMLPSTDAAGARVVAERLRDALREAHALYRGEEVPVDLSIGVAEAGPDESLEALMQRADHAMYGAKRAGGNRVGLAPAP</sequence>
<feature type="transmembrane region" description="Helical" evidence="4">
    <location>
        <begin position="153"/>
        <end position="172"/>
    </location>
</feature>